<reference evidence="2 3" key="1">
    <citation type="submission" date="2017-10" db="EMBL/GenBank/DDBJ databases">
        <title>Genomics of the genus Arcobacter.</title>
        <authorList>
            <person name="Perez-Cataluna A."/>
            <person name="Figueras M.J."/>
        </authorList>
    </citation>
    <scope>NUCLEOTIDE SEQUENCE [LARGE SCALE GENOMIC DNA]</scope>
    <source>
        <strain evidence="2 3">CECT 8441</strain>
    </source>
</reference>
<evidence type="ECO:0000259" key="1">
    <source>
        <dbReference type="Pfam" id="PF08878"/>
    </source>
</evidence>
<accession>A0A4Q1AX51</accession>
<name>A0A4Q1AX51_9BACT</name>
<evidence type="ECO:0000313" key="2">
    <source>
        <dbReference type="EMBL" id="RXK07446.1"/>
    </source>
</evidence>
<dbReference type="RefSeq" id="WP_129086337.1">
    <property type="nucleotide sequence ID" value="NZ_CP053836.1"/>
</dbReference>
<dbReference type="AlphaFoldDB" id="A0A4Q1AX51"/>
<dbReference type="Proteomes" id="UP000289758">
    <property type="component" value="Unassembled WGS sequence"/>
</dbReference>
<organism evidence="2 3">
    <name type="scientific">Halarcobacter ebronensis</name>
    <dbReference type="NCBI Taxonomy" id="1462615"/>
    <lineage>
        <taxon>Bacteria</taxon>
        <taxon>Pseudomonadati</taxon>
        <taxon>Campylobacterota</taxon>
        <taxon>Epsilonproteobacteria</taxon>
        <taxon>Campylobacterales</taxon>
        <taxon>Arcobacteraceae</taxon>
        <taxon>Halarcobacter</taxon>
    </lineage>
</organism>
<dbReference type="EMBL" id="PDKK01000002">
    <property type="protein sequence ID" value="RXK07446.1"/>
    <property type="molecule type" value="Genomic_DNA"/>
</dbReference>
<feature type="domain" description="Anti-bacteriophage protein A/HamA C-terminal" evidence="1">
    <location>
        <begin position="17"/>
        <end position="254"/>
    </location>
</feature>
<gene>
    <name evidence="2" type="ORF">CRV07_03015</name>
</gene>
<proteinExistence type="predicted"/>
<evidence type="ECO:0000313" key="3">
    <source>
        <dbReference type="Proteomes" id="UP000289758"/>
    </source>
</evidence>
<keyword evidence="3" id="KW-1185">Reference proteome</keyword>
<dbReference type="Pfam" id="PF08878">
    <property type="entry name" value="HamA"/>
    <property type="match status" value="1"/>
</dbReference>
<protein>
    <submittedName>
        <fullName evidence="2">Phosphate ABC transporter substrate-binding protein</fullName>
    </submittedName>
</protein>
<comment type="caution">
    <text evidence="2">The sequence shown here is derived from an EMBL/GenBank/DDBJ whole genome shotgun (WGS) entry which is preliminary data.</text>
</comment>
<dbReference type="InterPro" id="IPR014976">
    <property type="entry name" value="AbpA_HamA_C"/>
</dbReference>
<dbReference type="OrthoDB" id="5115021at2"/>
<sequence>MSKKIDGIRFVDGRKSLYSICTIEFFSDELKNLIKKQLSTICYGISKAESDRKSYSYKNTLKEFFKRYDEKTKKTKIGMMGELLTHVLLLYYFEKLCAVSPFFNTSDKNIKMGFDLVLYSENKKEIWITEVKSGCLYIKKDSNQMTSIFLNRAKADLLKRLNENECSLWENAINGAKIALDNNIDRKKVVEDILLDIEDEVSDENATSLDKNVILVSSLFSSPKNIVESRYIKDFRNRLNKKNSFKKEFIFSIQKETYYKIEDFLRNEIKS</sequence>